<dbReference type="RefSeq" id="WP_176706020.1">
    <property type="nucleotide sequence ID" value="NZ_VDCQ01000007.1"/>
</dbReference>
<proteinExistence type="predicted"/>
<dbReference type="AlphaFoldDB" id="A0A5C4TD61"/>
<dbReference type="Proteomes" id="UP000307943">
    <property type="component" value="Unassembled WGS sequence"/>
</dbReference>
<organism evidence="1 2">
    <name type="scientific">Paenibacillus hemerocallicola</name>
    <dbReference type="NCBI Taxonomy" id="1172614"/>
    <lineage>
        <taxon>Bacteria</taxon>
        <taxon>Bacillati</taxon>
        <taxon>Bacillota</taxon>
        <taxon>Bacilli</taxon>
        <taxon>Bacillales</taxon>
        <taxon>Paenibacillaceae</taxon>
        <taxon>Paenibacillus</taxon>
    </lineage>
</organism>
<dbReference type="EMBL" id="VDCQ01000007">
    <property type="protein sequence ID" value="TNJ66998.1"/>
    <property type="molecule type" value="Genomic_DNA"/>
</dbReference>
<evidence type="ECO:0000313" key="1">
    <source>
        <dbReference type="EMBL" id="TNJ66998.1"/>
    </source>
</evidence>
<reference evidence="1 2" key="1">
    <citation type="submission" date="2019-05" db="EMBL/GenBank/DDBJ databases">
        <title>We sequenced the genome of Paenibacillus hemerocallicola KCTC 33185 for further insight into its adaptation and study the phylogeny of Paenibacillus.</title>
        <authorList>
            <person name="Narsing Rao M.P."/>
        </authorList>
    </citation>
    <scope>NUCLEOTIDE SEQUENCE [LARGE SCALE GENOMIC DNA]</scope>
    <source>
        <strain evidence="1 2">KCTC 33185</strain>
    </source>
</reference>
<keyword evidence="2" id="KW-1185">Reference proteome</keyword>
<accession>A0A5C4TD61</accession>
<comment type="caution">
    <text evidence="1">The sequence shown here is derived from an EMBL/GenBank/DDBJ whole genome shotgun (WGS) entry which is preliminary data.</text>
</comment>
<gene>
    <name evidence="1" type="ORF">FE784_07295</name>
</gene>
<name>A0A5C4TD61_9BACL</name>
<evidence type="ECO:0000313" key="2">
    <source>
        <dbReference type="Proteomes" id="UP000307943"/>
    </source>
</evidence>
<protein>
    <submittedName>
        <fullName evidence="1">Uncharacterized protein</fullName>
    </submittedName>
</protein>
<sequence>MNRQNTSSRRKAQLLLSRTSDLAKLGAFLKVVDALTIRGAERENRKGESTGNCLLKGLDYLEMHYAEGITIEKVNSFVEGSFALNEGT</sequence>